<protein>
    <recommendedName>
        <fullName evidence="1">Zinc finger CHCC-type domain-containing protein</fullName>
    </recommendedName>
</protein>
<sequence length="68" mass="7747">MSNNSTNSKSHYDVTYKDLPLHCPTRDMSAWNSHPKVFLSIELTGKAKCPYCGAEYTLTDWTPNQLTH</sequence>
<dbReference type="Pfam" id="PF10276">
    <property type="entry name" value="zf-CHCC"/>
    <property type="match status" value="1"/>
</dbReference>
<dbReference type="EMBL" id="UOFC01000171">
    <property type="protein sequence ID" value="VAW47895.1"/>
    <property type="molecule type" value="Genomic_DNA"/>
</dbReference>
<proteinExistence type="predicted"/>
<gene>
    <name evidence="2" type="ORF">MNBD_GAMMA03-1842</name>
</gene>
<dbReference type="InterPro" id="IPR019401">
    <property type="entry name" value="Znf_CHCC"/>
</dbReference>
<dbReference type="Gene3D" id="2.60.260.40">
    <property type="entry name" value="q5lls5 like domains"/>
    <property type="match status" value="1"/>
</dbReference>
<evidence type="ECO:0000259" key="1">
    <source>
        <dbReference type="Pfam" id="PF10276"/>
    </source>
</evidence>
<evidence type="ECO:0000313" key="2">
    <source>
        <dbReference type="EMBL" id="VAW47895.1"/>
    </source>
</evidence>
<reference evidence="2" key="1">
    <citation type="submission" date="2018-06" db="EMBL/GenBank/DDBJ databases">
        <authorList>
            <person name="Zhirakovskaya E."/>
        </authorList>
    </citation>
    <scope>NUCLEOTIDE SEQUENCE</scope>
</reference>
<name>A0A3B0VW69_9ZZZZ</name>
<dbReference type="AlphaFoldDB" id="A0A3B0VW69"/>
<accession>A0A3B0VW69</accession>
<feature type="domain" description="Zinc finger CHCC-type" evidence="1">
    <location>
        <begin position="33"/>
        <end position="56"/>
    </location>
</feature>
<organism evidence="2">
    <name type="scientific">hydrothermal vent metagenome</name>
    <dbReference type="NCBI Taxonomy" id="652676"/>
    <lineage>
        <taxon>unclassified sequences</taxon>
        <taxon>metagenomes</taxon>
        <taxon>ecological metagenomes</taxon>
    </lineage>
</organism>